<dbReference type="GO" id="GO:0016509">
    <property type="term" value="F:long-chain (3S)-3-hydroxyacyl-CoA dehydrogenase (NAD+) activity"/>
    <property type="evidence" value="ECO:0007669"/>
    <property type="project" value="TreeGrafter"/>
</dbReference>
<dbReference type="OrthoDB" id="9771883at2"/>
<evidence type="ECO:0000313" key="14">
    <source>
        <dbReference type="Proteomes" id="UP000219167"/>
    </source>
</evidence>
<reference evidence="13 14" key="1">
    <citation type="submission" date="2017-08" db="EMBL/GenBank/DDBJ databases">
        <authorList>
            <person name="de Groot N.N."/>
        </authorList>
    </citation>
    <scope>NUCLEOTIDE SEQUENCE [LARGE SCALE GENOMIC DNA]</scope>
    <source>
        <strain evidence="13 14">JC85</strain>
    </source>
</reference>
<keyword evidence="4" id="KW-0442">Lipid degradation</keyword>
<protein>
    <submittedName>
        <fullName evidence="13">Short chain enoyl-CoA hydratase /3-hydroxyacyl-CoA dehydrogenase</fullName>
    </submittedName>
</protein>
<dbReference type="GO" id="GO:0006635">
    <property type="term" value="P:fatty acid beta-oxidation"/>
    <property type="evidence" value="ECO:0007669"/>
    <property type="project" value="UniProtKB-UniPathway"/>
</dbReference>
<evidence type="ECO:0000256" key="5">
    <source>
        <dbReference type="ARBA" id="ARBA00023002"/>
    </source>
</evidence>
<dbReference type="EMBL" id="OBQD01000021">
    <property type="protein sequence ID" value="SOC46148.1"/>
    <property type="molecule type" value="Genomic_DNA"/>
</dbReference>
<dbReference type="InterPro" id="IPR050136">
    <property type="entry name" value="FA_oxidation_alpha_subunit"/>
</dbReference>
<dbReference type="InterPro" id="IPR001753">
    <property type="entry name" value="Enoyl-CoA_hydra/iso"/>
</dbReference>
<evidence type="ECO:0000256" key="9">
    <source>
        <dbReference type="ARBA" id="ARBA00023268"/>
    </source>
</evidence>
<dbReference type="InterPro" id="IPR006176">
    <property type="entry name" value="3-OHacyl-CoA_DH_NAD-bd"/>
</dbReference>
<evidence type="ECO:0000256" key="2">
    <source>
        <dbReference type="ARBA" id="ARBA00007005"/>
    </source>
</evidence>
<evidence type="ECO:0000256" key="7">
    <source>
        <dbReference type="ARBA" id="ARBA00023098"/>
    </source>
</evidence>
<evidence type="ECO:0000313" key="13">
    <source>
        <dbReference type="EMBL" id="SOC46148.1"/>
    </source>
</evidence>
<keyword evidence="9" id="KW-0511">Multifunctional enzyme</keyword>
<sequence length="736" mass="78546">MSAYTNFTLGTDADGIALLTWDMPGKSMNVITAEVMDELEAIIDATVADAAVKGVVITSGKSTFSGGADLSMIKSMFTLQAEERAKDPAQAAEKLFALTGRMSGLFRKLETCGKPWVSAINGTCMGGAFELSLACHGRVASNAKSVKIALPEVKVGIFPGAGGTQRVPRLANAQDALQMMTTGSSLTGARAKAMNLVHQVVAPEELIPAAKKMILDGLKPVAPWDEKGFKVPGGGIWTPAAAQLWPAAPAILRRETAGNYPGALAILKCVYEGLQVPFDTALKIEQRYFTHILQTTEAFSMIRSLFISMQELGKGARRPAGVPKTEFRKVGIVGAGFMGASIGYVTAAAGIPVVLIDRDQEAADKGKSVCEGLVSGSVSKGRMSKEDGEKLLSLITPTADYAALSDADLVIEAVFEDRDVKKAVTEKIEAVLPEGAILASNTSTLPITGLAQNSGRPSQFVGIHFFSPVEKMMLTEVILGQQTGDKALAVALDYVAAIKKTPIVVNDTRGFYVNRCVFRYIGEAYDMLIEGVPAAMVENAAKMAGMPVGPLSLNDEVAVDLSYKIFKAALADLGPQSVDPRHMELVTKLVEDGRLGRKSAKGFYDYPPKPAKKRLWPGLKELYPQQKPDDVDVKVLKERLLTTIALEAARTVEEGIVTDPREADVGSILGFGFAPYTGGTLSYIDGMGVKAFVALCEKLAAKYGDHFKPTPLLLDMAAKGETFYSRFDPYAKPQAA</sequence>
<dbReference type="SUPFAM" id="SSF51735">
    <property type="entry name" value="NAD(P)-binding Rossmann-fold domains"/>
    <property type="match status" value="1"/>
</dbReference>
<dbReference type="RefSeq" id="WP_097142531.1">
    <property type="nucleotide sequence ID" value="NZ_OBQD01000021.1"/>
</dbReference>
<keyword evidence="5" id="KW-0560">Oxidoreductase</keyword>
<dbReference type="InterPro" id="IPR036291">
    <property type="entry name" value="NAD(P)-bd_dom_sf"/>
</dbReference>
<keyword evidence="14" id="KW-1185">Reference proteome</keyword>
<keyword evidence="3" id="KW-0276">Fatty acid metabolism</keyword>
<dbReference type="PANTHER" id="PTHR43612">
    <property type="entry name" value="TRIFUNCTIONAL ENZYME SUBUNIT ALPHA"/>
    <property type="match status" value="1"/>
</dbReference>
<gene>
    <name evidence="13" type="ORF">SAMN05892877_12122</name>
</gene>
<dbReference type="UniPathway" id="UPA00659"/>
<dbReference type="SUPFAM" id="SSF48179">
    <property type="entry name" value="6-phosphogluconate dehydrogenase C-terminal domain-like"/>
    <property type="match status" value="2"/>
</dbReference>
<dbReference type="SUPFAM" id="SSF52096">
    <property type="entry name" value="ClpP/crotonase"/>
    <property type="match status" value="1"/>
</dbReference>
<comment type="catalytic activity">
    <reaction evidence="10">
        <text>a (3S)-3-hydroxyacyl-CoA + NAD(+) = a 3-oxoacyl-CoA + NADH + H(+)</text>
        <dbReference type="Rhea" id="RHEA:22432"/>
        <dbReference type="ChEBI" id="CHEBI:15378"/>
        <dbReference type="ChEBI" id="CHEBI:57318"/>
        <dbReference type="ChEBI" id="CHEBI:57540"/>
        <dbReference type="ChEBI" id="CHEBI:57945"/>
        <dbReference type="ChEBI" id="CHEBI:90726"/>
        <dbReference type="EC" id="1.1.1.35"/>
    </reaction>
</comment>
<dbReference type="InterPro" id="IPR029045">
    <property type="entry name" value="ClpP/crotonase-like_dom_sf"/>
</dbReference>
<evidence type="ECO:0000256" key="1">
    <source>
        <dbReference type="ARBA" id="ARBA00005005"/>
    </source>
</evidence>
<evidence type="ECO:0000256" key="3">
    <source>
        <dbReference type="ARBA" id="ARBA00022832"/>
    </source>
</evidence>
<evidence type="ECO:0000256" key="4">
    <source>
        <dbReference type="ARBA" id="ARBA00022963"/>
    </source>
</evidence>
<dbReference type="InterPro" id="IPR006108">
    <property type="entry name" value="3HC_DH_C"/>
</dbReference>
<dbReference type="AlphaFoldDB" id="A0A285UXR1"/>
<dbReference type="Gene3D" id="3.90.226.10">
    <property type="entry name" value="2-enoyl-CoA Hydratase, Chain A, domain 1"/>
    <property type="match status" value="1"/>
</dbReference>
<keyword evidence="7" id="KW-0443">Lipid metabolism</keyword>
<dbReference type="GO" id="GO:0070403">
    <property type="term" value="F:NAD+ binding"/>
    <property type="evidence" value="ECO:0007669"/>
    <property type="project" value="InterPro"/>
</dbReference>
<comment type="similarity">
    <text evidence="2">In the central section; belongs to the 3-hydroxyacyl-CoA dehydrogenase family.</text>
</comment>
<keyword evidence="6" id="KW-0520">NAD</keyword>
<dbReference type="CDD" id="cd06558">
    <property type="entry name" value="crotonase-like"/>
    <property type="match status" value="1"/>
</dbReference>
<dbReference type="PANTHER" id="PTHR43612:SF3">
    <property type="entry name" value="TRIFUNCTIONAL ENZYME SUBUNIT ALPHA, MITOCHONDRIAL"/>
    <property type="match status" value="1"/>
</dbReference>
<evidence type="ECO:0000256" key="8">
    <source>
        <dbReference type="ARBA" id="ARBA00023239"/>
    </source>
</evidence>
<comment type="pathway">
    <text evidence="1">Lipid metabolism; fatty acid beta-oxidation.</text>
</comment>
<accession>A0A285UXR1</accession>
<name>A0A285UXR1_9HYPH</name>
<dbReference type="Pfam" id="PF00378">
    <property type="entry name" value="ECH_1"/>
    <property type="match status" value="1"/>
</dbReference>
<dbReference type="Pfam" id="PF02737">
    <property type="entry name" value="3HCDH_N"/>
    <property type="match status" value="1"/>
</dbReference>
<proteinExistence type="inferred from homology"/>
<organism evidence="13 14">
    <name type="scientific">Rhizobium subbaraonis</name>
    <dbReference type="NCBI Taxonomy" id="908946"/>
    <lineage>
        <taxon>Bacteria</taxon>
        <taxon>Pseudomonadati</taxon>
        <taxon>Pseudomonadota</taxon>
        <taxon>Alphaproteobacteria</taxon>
        <taxon>Hyphomicrobiales</taxon>
        <taxon>Rhizobiaceae</taxon>
        <taxon>Rhizobium/Agrobacterium group</taxon>
        <taxon>Rhizobium</taxon>
    </lineage>
</organism>
<feature type="domain" description="3-hydroxyacyl-CoA dehydrogenase NAD binding" evidence="12">
    <location>
        <begin position="329"/>
        <end position="508"/>
    </location>
</feature>
<evidence type="ECO:0000259" key="11">
    <source>
        <dbReference type="Pfam" id="PF00725"/>
    </source>
</evidence>
<dbReference type="Proteomes" id="UP000219167">
    <property type="component" value="Unassembled WGS sequence"/>
</dbReference>
<dbReference type="InterPro" id="IPR008927">
    <property type="entry name" value="6-PGluconate_DH-like_C_sf"/>
</dbReference>
<keyword evidence="8" id="KW-0456">Lyase</keyword>
<dbReference type="FunFam" id="3.40.50.720:FF:000009">
    <property type="entry name" value="Fatty oxidation complex, alpha subunit"/>
    <property type="match status" value="1"/>
</dbReference>
<evidence type="ECO:0000256" key="6">
    <source>
        <dbReference type="ARBA" id="ARBA00023027"/>
    </source>
</evidence>
<evidence type="ECO:0000259" key="12">
    <source>
        <dbReference type="Pfam" id="PF02737"/>
    </source>
</evidence>
<dbReference type="Pfam" id="PF00725">
    <property type="entry name" value="3HCDH"/>
    <property type="match status" value="1"/>
</dbReference>
<dbReference type="GO" id="GO:0004300">
    <property type="term" value="F:enoyl-CoA hydratase activity"/>
    <property type="evidence" value="ECO:0007669"/>
    <property type="project" value="TreeGrafter"/>
</dbReference>
<dbReference type="Gene3D" id="3.40.50.720">
    <property type="entry name" value="NAD(P)-binding Rossmann-like Domain"/>
    <property type="match status" value="1"/>
</dbReference>
<evidence type="ECO:0000256" key="10">
    <source>
        <dbReference type="ARBA" id="ARBA00049556"/>
    </source>
</evidence>
<feature type="domain" description="3-hydroxyacyl-CoA dehydrogenase C-terminal" evidence="11">
    <location>
        <begin position="510"/>
        <end position="606"/>
    </location>
</feature>
<dbReference type="Gene3D" id="1.10.1040.50">
    <property type="match status" value="1"/>
</dbReference>